<dbReference type="Gene3D" id="3.30.56.70">
    <property type="entry name" value="N2,N2-dimethylguanosine tRNA methyltransferase, C-terminal domain"/>
    <property type="match status" value="1"/>
</dbReference>
<feature type="binding site" evidence="8">
    <location>
        <position position="245"/>
    </location>
    <ligand>
        <name>Zn(2+)</name>
        <dbReference type="ChEBI" id="CHEBI:29105"/>
    </ligand>
</feature>
<feature type="binding site" evidence="8">
    <location>
        <position position="242"/>
    </location>
    <ligand>
        <name>Zn(2+)</name>
        <dbReference type="ChEBI" id="CHEBI:29105"/>
    </ligand>
</feature>
<comment type="function">
    <text evidence="8">Dimethylates a single guanine residue at position 26 of a number of tRNAs using S-adenosyl-L-methionine as donor of the methyl groups.</text>
</comment>
<evidence type="ECO:0000256" key="2">
    <source>
        <dbReference type="ARBA" id="ARBA00022603"/>
    </source>
</evidence>
<keyword evidence="5 8" id="KW-0819">tRNA processing</keyword>
<dbReference type="EC" id="2.1.1.216" evidence="7 8"/>
<comment type="caution">
    <text evidence="10">The sequence shown here is derived from an EMBL/GenBank/DDBJ whole genome shotgun (WGS) entry which is preliminary data.</text>
</comment>
<accession>A0A7J4MWB0</accession>
<dbReference type="FunFam" id="3.40.50.150:FF:000272">
    <property type="entry name" value="tRNA (guanine(26)-N(2))-dimethyltransferase"/>
    <property type="match status" value="1"/>
</dbReference>
<organism evidence="10 11">
    <name type="scientific">Methanothermobacter thermautotrophicus</name>
    <name type="common">Methanobacterium thermoformicicum</name>
    <dbReference type="NCBI Taxonomy" id="145262"/>
    <lineage>
        <taxon>Archaea</taxon>
        <taxon>Methanobacteriati</taxon>
        <taxon>Methanobacteriota</taxon>
        <taxon>Methanomada group</taxon>
        <taxon>Methanobacteria</taxon>
        <taxon>Methanobacteriales</taxon>
        <taxon>Methanobacteriaceae</taxon>
        <taxon>Methanothermobacter</taxon>
    </lineage>
</organism>
<dbReference type="Pfam" id="PF02005">
    <property type="entry name" value="TRM"/>
    <property type="match status" value="1"/>
</dbReference>
<gene>
    <name evidence="8" type="primary">trm1</name>
    <name evidence="10" type="ORF">HA285_05045</name>
</gene>
<evidence type="ECO:0000256" key="4">
    <source>
        <dbReference type="ARBA" id="ARBA00022691"/>
    </source>
</evidence>
<evidence type="ECO:0000256" key="8">
    <source>
        <dbReference type="HAMAP-Rule" id="MF_00290"/>
    </source>
</evidence>
<keyword evidence="6 8" id="KW-0694">RNA-binding</keyword>
<sequence length="381" mass="41809">MITVNEGSVTIRVPDFSKVSARAPVFYNPAMEFNRDVSVVALQVFQRLLGGEISVADTFSGSGIRAIRYLVEVEGVSEAFANDINPLAVECIKKNSMINSVSPEVSREDASIFLRSNHGRFDVIDIDPFGTPAPFLDSAAASARNNSLLAVTATDTSSLCGTYIKPCLRKYSSRPLKTEYCHEIGLRILAGFTALNLARYRKAASVLLSHSSQHYMRLYIHVRRGAKRADESIRNIGFMLHCFKCLHHEHVKGFAPLKRECPHCGAEMEAAGPLWVGDIQDSKFIGEMIGEVEKKRLNTAADVLKLLKGCLDEAGMPPGFYDIHEICSKLGRSAPPLRDVMDGLEASGFRVSRTHIRPTGIRTDAGIGEIEEVLAGLTPEQ</sequence>
<keyword evidence="1 8" id="KW-0820">tRNA-binding</keyword>
<dbReference type="EMBL" id="DUHT01000054">
    <property type="protein sequence ID" value="HIH64947.1"/>
    <property type="molecule type" value="Genomic_DNA"/>
</dbReference>
<keyword evidence="8" id="KW-0862">Zinc</keyword>
<evidence type="ECO:0000256" key="1">
    <source>
        <dbReference type="ARBA" id="ARBA00022555"/>
    </source>
</evidence>
<proteinExistence type="inferred from homology"/>
<dbReference type="GO" id="GO:0160104">
    <property type="term" value="F:tRNA (guanine(26)-N2)-dimethyltransferase activity"/>
    <property type="evidence" value="ECO:0007669"/>
    <property type="project" value="UniProtKB-UniRule"/>
</dbReference>
<feature type="binding site" evidence="8">
    <location>
        <position position="83"/>
    </location>
    <ligand>
        <name>S-adenosyl-L-methionine</name>
        <dbReference type="ChEBI" id="CHEBI:59789"/>
    </ligand>
</feature>
<evidence type="ECO:0000256" key="5">
    <source>
        <dbReference type="ARBA" id="ARBA00022694"/>
    </source>
</evidence>
<dbReference type="HAMAP" id="MF_00290">
    <property type="entry name" value="tRNA_dimethyltr_TRM1"/>
    <property type="match status" value="1"/>
</dbReference>
<feature type="binding site" evidence="8">
    <location>
        <position position="110"/>
    </location>
    <ligand>
        <name>S-adenosyl-L-methionine</name>
        <dbReference type="ChEBI" id="CHEBI:59789"/>
    </ligand>
</feature>
<dbReference type="InterPro" id="IPR002905">
    <property type="entry name" value="Trm1"/>
</dbReference>
<evidence type="ECO:0000313" key="10">
    <source>
        <dbReference type="EMBL" id="HIH64947.1"/>
    </source>
</evidence>
<dbReference type="Gene3D" id="3.40.50.150">
    <property type="entry name" value="Vaccinia Virus protein VP39"/>
    <property type="match status" value="1"/>
</dbReference>
<dbReference type="AlphaFoldDB" id="A0A7J4MWB0"/>
<dbReference type="NCBIfam" id="TIGR00308">
    <property type="entry name" value="TRM1"/>
    <property type="match status" value="1"/>
</dbReference>
<keyword evidence="2 8" id="KW-0489">Methyltransferase</keyword>
<evidence type="ECO:0000256" key="6">
    <source>
        <dbReference type="ARBA" id="ARBA00022884"/>
    </source>
</evidence>
<dbReference type="SUPFAM" id="SSF53335">
    <property type="entry name" value="S-adenosyl-L-methionine-dependent methyltransferases"/>
    <property type="match status" value="1"/>
</dbReference>
<keyword evidence="3 8" id="KW-0808">Transferase</keyword>
<keyword evidence="8" id="KW-0479">Metal-binding</keyword>
<feature type="binding site" evidence="8">
    <location>
        <position position="109"/>
    </location>
    <ligand>
        <name>S-adenosyl-L-methionine</name>
        <dbReference type="ChEBI" id="CHEBI:59789"/>
    </ligand>
</feature>
<feature type="binding site" evidence="8">
    <location>
        <position position="264"/>
    </location>
    <ligand>
        <name>Zn(2+)</name>
        <dbReference type="ChEBI" id="CHEBI:29105"/>
    </ligand>
</feature>
<dbReference type="PROSITE" id="PS51626">
    <property type="entry name" value="SAM_MT_TRM1"/>
    <property type="match status" value="1"/>
</dbReference>
<dbReference type="Proteomes" id="UP000538031">
    <property type="component" value="Unassembled WGS sequence"/>
</dbReference>
<name>A0A7J4MWB0_METTF</name>
<comment type="catalytic activity">
    <reaction evidence="8">
        <text>guanosine(26) in tRNA + 2 S-adenosyl-L-methionine = N(2)-dimethylguanosine(26) in tRNA + 2 S-adenosyl-L-homocysteine + 2 H(+)</text>
        <dbReference type="Rhea" id="RHEA:43140"/>
        <dbReference type="Rhea" id="RHEA-COMP:10359"/>
        <dbReference type="Rhea" id="RHEA-COMP:10360"/>
        <dbReference type="ChEBI" id="CHEBI:15378"/>
        <dbReference type="ChEBI" id="CHEBI:57856"/>
        <dbReference type="ChEBI" id="CHEBI:59789"/>
        <dbReference type="ChEBI" id="CHEBI:74269"/>
        <dbReference type="ChEBI" id="CHEBI:74513"/>
        <dbReference type="EC" id="2.1.1.216"/>
    </reaction>
</comment>
<evidence type="ECO:0000256" key="9">
    <source>
        <dbReference type="PROSITE-ProRule" id="PRU00958"/>
    </source>
</evidence>
<feature type="binding site" evidence="8">
    <location>
        <position position="261"/>
    </location>
    <ligand>
        <name>Zn(2+)</name>
        <dbReference type="ChEBI" id="CHEBI:29105"/>
    </ligand>
</feature>
<protein>
    <recommendedName>
        <fullName evidence="7 8">tRNA (guanine(26)-N(2))-dimethyltransferase</fullName>
        <ecNumber evidence="7 8">2.1.1.216</ecNumber>
    </recommendedName>
    <alternativeName>
        <fullName evidence="8">tRNA 2,2-dimethylguanosine-26 methyltransferase</fullName>
    </alternativeName>
    <alternativeName>
        <fullName evidence="8">tRNA(guanine-26,N(2)-N(2)) methyltransferase</fullName>
    </alternativeName>
    <alternativeName>
        <fullName evidence="8">tRNA(m(2,2)G26)dimethyltransferase</fullName>
    </alternativeName>
</protein>
<dbReference type="GO" id="GO:0046872">
    <property type="term" value="F:metal ion binding"/>
    <property type="evidence" value="ECO:0007669"/>
    <property type="project" value="UniProtKB-KW"/>
</dbReference>
<dbReference type="InterPro" id="IPR029063">
    <property type="entry name" value="SAM-dependent_MTases_sf"/>
</dbReference>
<keyword evidence="4 8" id="KW-0949">S-adenosyl-L-methionine</keyword>
<evidence type="ECO:0000256" key="3">
    <source>
        <dbReference type="ARBA" id="ARBA00022679"/>
    </source>
</evidence>
<dbReference type="PANTHER" id="PTHR10631:SF3">
    <property type="entry name" value="TRNA (GUANINE(26)-N(2))-DIMETHYLTRANSFERASE"/>
    <property type="match status" value="1"/>
</dbReference>
<feature type="binding site" evidence="8">
    <location>
        <position position="65"/>
    </location>
    <ligand>
        <name>S-adenosyl-L-methionine</name>
        <dbReference type="ChEBI" id="CHEBI:59789"/>
    </ligand>
</feature>
<dbReference type="InterPro" id="IPR022923">
    <property type="entry name" value="TRM1_arc_bac"/>
</dbReference>
<evidence type="ECO:0000313" key="11">
    <source>
        <dbReference type="Proteomes" id="UP000538031"/>
    </source>
</evidence>
<evidence type="ECO:0000256" key="7">
    <source>
        <dbReference type="ARBA" id="ARBA00039099"/>
    </source>
</evidence>
<dbReference type="GO" id="GO:0000049">
    <property type="term" value="F:tRNA binding"/>
    <property type="evidence" value="ECO:0007669"/>
    <property type="project" value="UniProtKB-UniRule"/>
</dbReference>
<dbReference type="InterPro" id="IPR042296">
    <property type="entry name" value="tRNA_met_Trm1_C"/>
</dbReference>
<dbReference type="PANTHER" id="PTHR10631">
    <property type="entry name" value="N 2 ,N 2 -DIMETHYLGUANOSINE TRNA METHYLTRANSFERASE"/>
    <property type="match status" value="1"/>
</dbReference>
<feature type="binding site" evidence="8">
    <location>
        <position position="35"/>
    </location>
    <ligand>
        <name>S-adenosyl-L-methionine</name>
        <dbReference type="ChEBI" id="CHEBI:59789"/>
    </ligand>
</feature>
<dbReference type="GO" id="GO:0002940">
    <property type="term" value="P:tRNA N2-guanine methylation"/>
    <property type="evidence" value="ECO:0007669"/>
    <property type="project" value="TreeGrafter"/>
</dbReference>
<reference evidence="11" key="1">
    <citation type="journal article" date="2020" name="bioRxiv">
        <title>A rank-normalized archaeal taxonomy based on genome phylogeny resolves widespread incomplete and uneven classifications.</title>
        <authorList>
            <person name="Rinke C."/>
            <person name="Chuvochina M."/>
            <person name="Mussig A.J."/>
            <person name="Chaumeil P.-A."/>
            <person name="Waite D.W."/>
            <person name="Whitman W.B."/>
            <person name="Parks D.H."/>
            <person name="Hugenholtz P."/>
        </authorList>
    </citation>
    <scope>NUCLEOTIDE SEQUENCE [LARGE SCALE GENOMIC DNA]</scope>
</reference>
<comment type="similarity">
    <text evidence="8 9">Belongs to the class I-like SAM-binding methyltransferase superfamily. Trm1 family.</text>
</comment>